<organism evidence="2 3">
    <name type="scientific">Nocardia seriolae</name>
    <dbReference type="NCBI Taxonomy" id="37332"/>
    <lineage>
        <taxon>Bacteria</taxon>
        <taxon>Bacillati</taxon>
        <taxon>Actinomycetota</taxon>
        <taxon>Actinomycetes</taxon>
        <taxon>Mycobacteriales</taxon>
        <taxon>Nocardiaceae</taxon>
        <taxon>Nocardia</taxon>
    </lineage>
</organism>
<dbReference type="EMBL" id="CP017839">
    <property type="protein sequence ID" value="APA96041.1"/>
    <property type="molecule type" value="Genomic_DNA"/>
</dbReference>
<reference evidence="2 3" key="1">
    <citation type="submission" date="2016-10" db="EMBL/GenBank/DDBJ databases">
        <title>Genome sequence of Nocardia seriolae strain EM150506, isolated from Anguila japonica.</title>
        <authorList>
            <person name="Han H.-J."/>
        </authorList>
    </citation>
    <scope>NUCLEOTIDE SEQUENCE [LARGE SCALE GENOMIC DNA]</scope>
    <source>
        <strain evidence="2 3">EM150506</strain>
    </source>
</reference>
<dbReference type="PANTHER" id="PTHR33627:SF1">
    <property type="entry name" value="TRANSPOSASE"/>
    <property type="match status" value="1"/>
</dbReference>
<sequence>MAELDSLMARIGVRFCRAEPRARAREYVSGLVAGLERKNGWTLAERAGEVCPDGMQRLLRKADGDVAGVRDDVRDYVVEHLGDRDGVLIADETGFLKKGTKSAGVQRQYSGPAGRTENCQIGVFLAYASPHGHALVDRELHLPQSWTDDRDRCRDAGIPDSVEFATKPRLVIAMLERALAARLPFAWFTADEAYGQAGYLREWLEDHAVSYVMATRRDDRFATRAERSDRADVLIAELPATAWQRLSVGAGAHGPREYDWARRQIDGGWSGGRGHWLLARRSITDPTQIAYHVCYGLARSRLVDLAWTACARWHVEECFQQAKNEAGLESLSGPFLAGLVCPHHVVDAGPGLAGRIENRCIKRGTDPSSVGMIALTLPEIRRLLVAFVLTRSHPAERVWSWSCWRRRRQHQARLSALPPPRTPTHLTTECRCSINTPASLRDVVPVFAGSGLVLPGVDVFVAISTSGAAGWGSGVG</sequence>
<dbReference type="Pfam" id="PF13546">
    <property type="entry name" value="DDE_5"/>
    <property type="match status" value="1"/>
</dbReference>
<name>A0ABC8APC1_9NOCA</name>
<dbReference type="AlphaFoldDB" id="A0ABC8APC1"/>
<dbReference type="Proteomes" id="UP000180166">
    <property type="component" value="Chromosome"/>
</dbReference>
<dbReference type="InterPro" id="IPR039365">
    <property type="entry name" value="IS701-like"/>
</dbReference>
<gene>
    <name evidence="2" type="ORF">NS506_01974</name>
</gene>
<protein>
    <recommendedName>
        <fullName evidence="1">Transposase IS701-like DDE domain-containing protein</fullName>
    </recommendedName>
</protein>
<proteinExistence type="predicted"/>
<dbReference type="InterPro" id="IPR038721">
    <property type="entry name" value="IS701-like_DDE_dom"/>
</dbReference>
<dbReference type="KEGG" id="nsr:NS506_01974"/>
<dbReference type="SUPFAM" id="SSF53098">
    <property type="entry name" value="Ribonuclease H-like"/>
    <property type="match status" value="1"/>
</dbReference>
<evidence type="ECO:0000259" key="1">
    <source>
        <dbReference type="Pfam" id="PF13546"/>
    </source>
</evidence>
<dbReference type="InterPro" id="IPR012337">
    <property type="entry name" value="RNaseH-like_sf"/>
</dbReference>
<dbReference type="PANTHER" id="PTHR33627">
    <property type="entry name" value="TRANSPOSASE"/>
    <property type="match status" value="1"/>
</dbReference>
<feature type="domain" description="Transposase IS701-like DDE" evidence="1">
    <location>
        <begin position="16"/>
        <end position="223"/>
    </location>
</feature>
<evidence type="ECO:0000313" key="2">
    <source>
        <dbReference type="EMBL" id="APA96041.1"/>
    </source>
</evidence>
<evidence type="ECO:0000313" key="3">
    <source>
        <dbReference type="Proteomes" id="UP000180166"/>
    </source>
</evidence>
<dbReference type="NCBIfam" id="NF033540">
    <property type="entry name" value="transpos_IS701"/>
    <property type="match status" value="1"/>
</dbReference>
<accession>A0ABC8APC1</accession>